<name>A0A0H2RF87_9AGAM</name>
<dbReference type="InParanoid" id="A0A0H2RF87"/>
<reference evidence="2 3" key="1">
    <citation type="submission" date="2015-04" db="EMBL/GenBank/DDBJ databases">
        <title>Complete genome sequence of Schizopora paradoxa KUC8140, a cosmopolitan wood degrader in East Asia.</title>
        <authorList>
            <consortium name="DOE Joint Genome Institute"/>
            <person name="Min B."/>
            <person name="Park H."/>
            <person name="Jang Y."/>
            <person name="Kim J.-J."/>
            <person name="Kim K.H."/>
            <person name="Pangilinan J."/>
            <person name="Lipzen A."/>
            <person name="Riley R."/>
            <person name="Grigoriev I.V."/>
            <person name="Spatafora J.W."/>
            <person name="Choi I.-G."/>
        </authorList>
    </citation>
    <scope>NUCLEOTIDE SEQUENCE [LARGE SCALE GENOMIC DNA]</scope>
    <source>
        <strain evidence="2 3">KUC8140</strain>
    </source>
</reference>
<keyword evidence="3" id="KW-1185">Reference proteome</keyword>
<sequence>MASSNCIHRKGFVGNPQALISENPITRYFWWLHTSSSLMQNVHPTPSSASSTSHLKSRLQSFRVIFFKIVMSSQDNPNDPNTGTFRHAYSSSHLRRNRTAENLPGPGRTLGLFYDWAGDLVERGIARAARQGNDSTQVTCPTGALSSGLQPYIPSAFTDPRGSDQIPSPSASTFENETESTEELREFVERNATRLNLAGPGRLLGLLYEHAGRALERRAGKAMEKRGHGPHAVAAQIMAIRGPVEYGLVVRQDTTTGDREATMTTPISQLVKPTSSRREGLMYHFPSDAEKNELKKLVKTLLGYTLSGVPATQKTALEYITELAIADSFIRTTIRDCLDNQGVGVTFPQLGGNNDILLHSSRRALISVSDVAVNTIMQNIYDLDARACAYDEDMIDEYIICNDSLMEFFSEVSEDLNKLLQNPNTSFLVLRHLQKLYKMPHSRAVELIQESSIQDTLQHMGSGELSFVEWPTLDYCLNPTLHFPMSAAAVVPLLLRQPGNFQSCSSYLEYFLSYDTDFCCSAYAASTIPKTAQSIRSLVEELSGQSSLTGQLQAVYLLELPNGEKLPVIIDQDTRHYEILTQLIRLVEEGEQDEKDTALFLIQAYKGLTKYTWMDVKQIAAELPSSHSKSLILEDPIWVIHMGNYMSTFWSKFAAEPGPSSEVVLQKMDINIQDILWVQHQSGKPLEQGAHHYIQAGFGPEGVPLYLASHSRALISKWFSTVAIGDTFITPPDFGEGSHYENSSTFSTLVFRYDPDVLSSV</sequence>
<feature type="region of interest" description="Disordered" evidence="1">
    <location>
        <begin position="160"/>
        <end position="180"/>
    </location>
</feature>
<evidence type="ECO:0000313" key="2">
    <source>
        <dbReference type="EMBL" id="KLO08213.1"/>
    </source>
</evidence>
<dbReference type="AlphaFoldDB" id="A0A0H2RF87"/>
<dbReference type="EMBL" id="KQ086101">
    <property type="protein sequence ID" value="KLO08213.1"/>
    <property type="molecule type" value="Genomic_DNA"/>
</dbReference>
<accession>A0A0H2RF87</accession>
<dbReference type="Proteomes" id="UP000053477">
    <property type="component" value="Unassembled WGS sequence"/>
</dbReference>
<gene>
    <name evidence="2" type="ORF">SCHPADRAFT_931933</name>
</gene>
<protein>
    <submittedName>
        <fullName evidence="2">Uncharacterized protein</fullName>
    </submittedName>
</protein>
<proteinExistence type="predicted"/>
<evidence type="ECO:0000256" key="1">
    <source>
        <dbReference type="SAM" id="MobiDB-lite"/>
    </source>
</evidence>
<organism evidence="2 3">
    <name type="scientific">Schizopora paradoxa</name>
    <dbReference type="NCBI Taxonomy" id="27342"/>
    <lineage>
        <taxon>Eukaryota</taxon>
        <taxon>Fungi</taxon>
        <taxon>Dikarya</taxon>
        <taxon>Basidiomycota</taxon>
        <taxon>Agaricomycotina</taxon>
        <taxon>Agaricomycetes</taxon>
        <taxon>Hymenochaetales</taxon>
        <taxon>Schizoporaceae</taxon>
        <taxon>Schizopora</taxon>
    </lineage>
</organism>
<evidence type="ECO:0000313" key="3">
    <source>
        <dbReference type="Proteomes" id="UP000053477"/>
    </source>
</evidence>